<comment type="caution">
    <text evidence="2">The sequence shown here is derived from an EMBL/GenBank/DDBJ whole genome shotgun (WGS) entry which is preliminary data.</text>
</comment>
<dbReference type="Gene3D" id="3.40.30.10">
    <property type="entry name" value="Glutaredoxin"/>
    <property type="match status" value="1"/>
</dbReference>
<dbReference type="InterPro" id="IPR000866">
    <property type="entry name" value="AhpC/TSA"/>
</dbReference>
<accession>A0ABQ3ENB1</accession>
<proteinExistence type="predicted"/>
<dbReference type="GO" id="GO:0004601">
    <property type="term" value="F:peroxidase activity"/>
    <property type="evidence" value="ECO:0007669"/>
    <property type="project" value="UniProtKB-KW"/>
</dbReference>
<evidence type="ECO:0000313" key="3">
    <source>
        <dbReference type="Proteomes" id="UP000637980"/>
    </source>
</evidence>
<keyword evidence="3" id="KW-1185">Reference proteome</keyword>
<sequence>MAATKIEAGQQFPALFVPRLGGGKINLSKPENANDWHMVVVYRGKHCPLCTKYLADLDRLLPEFRKIGVDVVAVSADPEDRAQSQISEIKPDFPVGYGLTVNQMRELGLYISHPRSPAETDRSFSEPGLFVVNAEGNVQITDISNAPFARPDLASMLMGLRFIRNPEHNYPIRGTHQ</sequence>
<evidence type="ECO:0000259" key="1">
    <source>
        <dbReference type="PROSITE" id="PS51352"/>
    </source>
</evidence>
<feature type="domain" description="Thioredoxin" evidence="1">
    <location>
        <begin position="6"/>
        <end position="168"/>
    </location>
</feature>
<protein>
    <submittedName>
        <fullName evidence="2">Thioredoxin peroxidase</fullName>
    </submittedName>
</protein>
<dbReference type="Proteomes" id="UP000637980">
    <property type="component" value="Unassembled WGS sequence"/>
</dbReference>
<name>A0ABQ3ENB1_9HYPH</name>
<dbReference type="CDD" id="cd02970">
    <property type="entry name" value="PRX_like2"/>
    <property type="match status" value="1"/>
</dbReference>
<keyword evidence="2" id="KW-0575">Peroxidase</keyword>
<reference evidence="3" key="1">
    <citation type="journal article" date="2019" name="Int. J. Syst. Evol. Microbiol.">
        <title>The Global Catalogue of Microorganisms (GCM) 10K type strain sequencing project: providing services to taxonomists for standard genome sequencing and annotation.</title>
        <authorList>
            <consortium name="The Broad Institute Genomics Platform"/>
            <consortium name="The Broad Institute Genome Sequencing Center for Infectious Disease"/>
            <person name="Wu L."/>
            <person name="Ma J."/>
        </authorList>
    </citation>
    <scope>NUCLEOTIDE SEQUENCE [LARGE SCALE GENOMIC DNA]</scope>
    <source>
        <strain evidence="3">KCTC 12861</strain>
    </source>
</reference>
<keyword evidence="2" id="KW-0560">Oxidoreductase</keyword>
<dbReference type="RefSeq" id="WP_189438066.1">
    <property type="nucleotide sequence ID" value="NZ_BMXE01000007.1"/>
</dbReference>
<gene>
    <name evidence="2" type="ORF">GCM10007094_34640</name>
</gene>
<dbReference type="InterPro" id="IPR013766">
    <property type="entry name" value="Thioredoxin_domain"/>
</dbReference>
<dbReference type="SUPFAM" id="SSF52833">
    <property type="entry name" value="Thioredoxin-like"/>
    <property type="match status" value="1"/>
</dbReference>
<organism evidence="2 3">
    <name type="scientific">Pseudovibrio japonicus</name>
    <dbReference type="NCBI Taxonomy" id="366534"/>
    <lineage>
        <taxon>Bacteria</taxon>
        <taxon>Pseudomonadati</taxon>
        <taxon>Pseudomonadota</taxon>
        <taxon>Alphaproteobacteria</taxon>
        <taxon>Hyphomicrobiales</taxon>
        <taxon>Stappiaceae</taxon>
        <taxon>Pseudovibrio</taxon>
    </lineage>
</organism>
<dbReference type="PROSITE" id="PS51352">
    <property type="entry name" value="THIOREDOXIN_2"/>
    <property type="match status" value="1"/>
</dbReference>
<dbReference type="InterPro" id="IPR036249">
    <property type="entry name" value="Thioredoxin-like_sf"/>
</dbReference>
<dbReference type="EMBL" id="BMXE01000007">
    <property type="protein sequence ID" value="GHB42458.1"/>
    <property type="molecule type" value="Genomic_DNA"/>
</dbReference>
<evidence type="ECO:0000313" key="2">
    <source>
        <dbReference type="EMBL" id="GHB42458.1"/>
    </source>
</evidence>
<dbReference type="Pfam" id="PF00578">
    <property type="entry name" value="AhpC-TSA"/>
    <property type="match status" value="1"/>
</dbReference>